<dbReference type="Gene3D" id="3.50.30.30">
    <property type="match status" value="1"/>
</dbReference>
<dbReference type="RefSeq" id="WP_024265821.1">
    <property type="nucleotide sequence ID" value="NC_011916.1"/>
</dbReference>
<dbReference type="AlphaFoldDB" id="A0A0H3CB63"/>
<reference evidence="3 4" key="1">
    <citation type="journal article" date="2010" name="J. Bacteriol.">
        <title>The genetic basis of laboratory adaptation in Caulobacter crescentus.</title>
        <authorList>
            <person name="Marks M.E."/>
            <person name="Castro-Rojas C.M."/>
            <person name="Teiling C."/>
            <person name="Du L."/>
            <person name="Kapatral V."/>
            <person name="Walunas T.L."/>
            <person name="Crosson S."/>
        </authorList>
    </citation>
    <scope>NUCLEOTIDE SEQUENCE [LARGE SCALE GENOMIC DNA]</scope>
    <source>
        <strain evidence="4">NA1000 / CB15N</strain>
    </source>
</reference>
<keyword evidence="4" id="KW-1185">Reference proteome</keyword>
<evidence type="ECO:0000313" key="4">
    <source>
        <dbReference type="Proteomes" id="UP000001364"/>
    </source>
</evidence>
<keyword evidence="3" id="KW-0031">Aminopeptidase</keyword>
<gene>
    <name evidence="3" type="ordered locus">CCNA_02662</name>
</gene>
<dbReference type="InterPro" id="IPR045175">
    <property type="entry name" value="M28_fam"/>
</dbReference>
<dbReference type="SUPFAM" id="SSF53187">
    <property type="entry name" value="Zn-dependent exopeptidases"/>
    <property type="match status" value="1"/>
</dbReference>
<dbReference type="OrthoDB" id="9778250at2"/>
<evidence type="ECO:0000256" key="1">
    <source>
        <dbReference type="SAM" id="SignalP"/>
    </source>
</evidence>
<dbReference type="PANTHER" id="PTHR12147">
    <property type="entry name" value="METALLOPEPTIDASE M28 FAMILY MEMBER"/>
    <property type="match status" value="1"/>
</dbReference>
<accession>A0A0H3CB63</accession>
<keyword evidence="3" id="KW-0645">Protease</keyword>
<dbReference type="HOGENOM" id="CLU_019932_2_1_5"/>
<evidence type="ECO:0000259" key="2">
    <source>
        <dbReference type="Pfam" id="PF04389"/>
    </source>
</evidence>
<dbReference type="SUPFAM" id="SSF52025">
    <property type="entry name" value="PA domain"/>
    <property type="match status" value="1"/>
</dbReference>
<organism evidence="3 4">
    <name type="scientific">Caulobacter vibrioides (strain NA1000 / CB15N)</name>
    <name type="common">Caulobacter crescentus</name>
    <dbReference type="NCBI Taxonomy" id="565050"/>
    <lineage>
        <taxon>Bacteria</taxon>
        <taxon>Pseudomonadati</taxon>
        <taxon>Pseudomonadota</taxon>
        <taxon>Alphaproteobacteria</taxon>
        <taxon>Caulobacterales</taxon>
        <taxon>Caulobacteraceae</taxon>
        <taxon>Caulobacter</taxon>
    </lineage>
</organism>
<dbReference type="GO" id="GO:0006508">
    <property type="term" value="P:proteolysis"/>
    <property type="evidence" value="ECO:0007669"/>
    <property type="project" value="InterPro"/>
</dbReference>
<evidence type="ECO:0000313" key="3">
    <source>
        <dbReference type="EMBL" id="ACL96127.2"/>
    </source>
</evidence>
<proteinExistence type="predicted"/>
<dbReference type="Proteomes" id="UP000001364">
    <property type="component" value="Chromosome"/>
</dbReference>
<dbReference type="RefSeq" id="YP_002518035.2">
    <property type="nucleotide sequence ID" value="NC_011916.1"/>
</dbReference>
<dbReference type="GO" id="GO:0004177">
    <property type="term" value="F:aminopeptidase activity"/>
    <property type="evidence" value="ECO:0007669"/>
    <property type="project" value="UniProtKB-KW"/>
</dbReference>
<keyword evidence="3" id="KW-0378">Hydrolase</keyword>
<dbReference type="EC" id="3.4.11.-" evidence="3"/>
<dbReference type="GeneID" id="7332765"/>
<dbReference type="KEGG" id="ccs:CCNA_02662"/>
<dbReference type="PATRIC" id="fig|565050.3.peg.2610"/>
<dbReference type="PANTHER" id="PTHR12147:SF26">
    <property type="entry name" value="PEPTIDASE M28 DOMAIN-CONTAINING PROTEIN"/>
    <property type="match status" value="1"/>
</dbReference>
<feature type="domain" description="Peptidase M28" evidence="2">
    <location>
        <begin position="291"/>
        <end position="507"/>
    </location>
</feature>
<feature type="chain" id="PRO_5002606346" evidence="1">
    <location>
        <begin position="27"/>
        <end position="534"/>
    </location>
</feature>
<dbReference type="Pfam" id="PF04389">
    <property type="entry name" value="Peptidase_M28"/>
    <property type="match status" value="1"/>
</dbReference>
<dbReference type="GO" id="GO:0008235">
    <property type="term" value="F:metalloexopeptidase activity"/>
    <property type="evidence" value="ECO:0007669"/>
    <property type="project" value="InterPro"/>
</dbReference>
<name>A0A0H3CB63_CAUVN</name>
<feature type="signal peptide" evidence="1">
    <location>
        <begin position="1"/>
        <end position="26"/>
    </location>
</feature>
<sequence length="534" mass="56449">MIKLSSHRLAVLAALVAAGSASLVHAAETSATERWWAHVKVLADDNMEGRLAGTPGFDRAAAYVAERFAAHGLKPAGTQGYLQPVSFAVQRIQAERSSVTLVKDGVPTPLVLGEDLVLTARIAQPASLPEAPLVFVGYGLHMPEAGHDDFAGVDLRGKVAVVLSGGPSGVSASLRAHAARDRWESLQKAGAIGLITIQNPKQVEIPWARSKLRAGDPQMRLADPAMNPVKGEFFTAAMNPAQAGKLFSVSGRTLEDLLVLADAGKALPGFALNQSVKATVSRETTPATSPNVAAMLPGSDPVLSKEYVVLTAHLDGLGVGAPIDGDAINNGAMDNASGVASLIEQAAALKAGAPPKRSIIFLAVTAEEQGLLGSQYFAERPTVDKKAIVANVNMDMFMPSRPASNIIVMGEEESTLGPIARRAAASQGFAVMPDPAPNQLSFVRSDQYSFIRTGVPALAGRLAHPVGSPEAAADRQWRAERYHGPKDDLSQPFDLPTAVRFNAYMATLIREIADTPERPQWLPTSFFKRFATGK</sequence>
<dbReference type="EMBL" id="CP001340">
    <property type="protein sequence ID" value="ACL96127.2"/>
    <property type="molecule type" value="Genomic_DNA"/>
</dbReference>
<dbReference type="InterPro" id="IPR046450">
    <property type="entry name" value="PA_dom_sf"/>
</dbReference>
<keyword evidence="1" id="KW-0732">Signal</keyword>
<dbReference type="Gene3D" id="3.40.630.10">
    <property type="entry name" value="Zn peptidases"/>
    <property type="match status" value="1"/>
</dbReference>
<protein>
    <submittedName>
        <fullName evidence="3">M28-family zinc peptidase</fullName>
        <ecNumber evidence="3">3.4.11.-</ecNumber>
    </submittedName>
</protein>
<dbReference type="CDD" id="cd04820">
    <property type="entry name" value="PA_M28_1_1"/>
    <property type="match status" value="1"/>
</dbReference>
<dbReference type="InterPro" id="IPR007484">
    <property type="entry name" value="Peptidase_M28"/>
</dbReference>